<accession>A0ABS6E8H0</accession>
<keyword evidence="4" id="KW-1185">Reference proteome</keyword>
<organism evidence="3 4">
    <name type="scientific">Tissierella simiarum</name>
    <dbReference type="NCBI Taxonomy" id="2841534"/>
    <lineage>
        <taxon>Bacteria</taxon>
        <taxon>Bacillati</taxon>
        <taxon>Bacillota</taxon>
        <taxon>Tissierellia</taxon>
        <taxon>Tissierellales</taxon>
        <taxon>Tissierellaceae</taxon>
        <taxon>Tissierella</taxon>
    </lineage>
</organism>
<gene>
    <name evidence="3" type="ORF">KQI42_14420</name>
</gene>
<reference evidence="3 4" key="1">
    <citation type="submission" date="2021-06" db="EMBL/GenBank/DDBJ databases">
        <authorList>
            <person name="Sun Q."/>
            <person name="Li D."/>
        </authorList>
    </citation>
    <scope>NUCLEOTIDE SEQUENCE [LARGE SCALE GENOMIC DNA]</scope>
    <source>
        <strain evidence="3 4">MSJ-40</strain>
    </source>
</reference>
<name>A0ABS6E8H0_9FIRM</name>
<dbReference type="GO" id="GO:0008237">
    <property type="term" value="F:metallopeptidase activity"/>
    <property type="evidence" value="ECO:0007669"/>
    <property type="project" value="UniProtKB-KW"/>
</dbReference>
<evidence type="ECO:0000313" key="3">
    <source>
        <dbReference type="EMBL" id="MBU5439214.1"/>
    </source>
</evidence>
<feature type="transmembrane region" description="Helical" evidence="1">
    <location>
        <begin position="76"/>
        <end position="98"/>
    </location>
</feature>
<feature type="transmembrane region" description="Helical" evidence="1">
    <location>
        <begin position="12"/>
        <end position="34"/>
    </location>
</feature>
<protein>
    <submittedName>
        <fullName evidence="3">CPBP family intramembrane metalloprotease</fullName>
    </submittedName>
</protein>
<dbReference type="RefSeq" id="WP_216520912.1">
    <property type="nucleotide sequence ID" value="NZ_JAHLPM010000012.1"/>
</dbReference>
<feature type="transmembrane region" description="Helical" evidence="1">
    <location>
        <begin position="46"/>
        <end position="64"/>
    </location>
</feature>
<feature type="transmembrane region" description="Helical" evidence="1">
    <location>
        <begin position="104"/>
        <end position="122"/>
    </location>
</feature>
<dbReference type="Pfam" id="PF02517">
    <property type="entry name" value="Rce1-like"/>
    <property type="match status" value="1"/>
</dbReference>
<keyword evidence="3" id="KW-0378">Hydrolase</keyword>
<feature type="transmembrane region" description="Helical" evidence="1">
    <location>
        <begin position="273"/>
        <end position="296"/>
    </location>
</feature>
<keyword evidence="1" id="KW-0812">Transmembrane</keyword>
<feature type="transmembrane region" description="Helical" evidence="1">
    <location>
        <begin position="143"/>
        <end position="165"/>
    </location>
</feature>
<feature type="transmembrane region" description="Helical" evidence="1">
    <location>
        <begin position="177"/>
        <end position="198"/>
    </location>
</feature>
<dbReference type="PANTHER" id="PTHR35797">
    <property type="entry name" value="PROTEASE-RELATED"/>
    <property type="match status" value="1"/>
</dbReference>
<feature type="transmembrane region" description="Helical" evidence="1">
    <location>
        <begin position="246"/>
        <end position="266"/>
    </location>
</feature>
<dbReference type="InterPro" id="IPR003675">
    <property type="entry name" value="Rce1/LyrA-like_dom"/>
</dbReference>
<sequence>MDSSLTNIKNEISRFLLVNFLITFGMGILMFLVYKDIDDSARSGFAIVQMMYPALSAIGMKIYYEKDGISNKLMDFFKLYIFLSILAIIILVIGVFVFPSHVSTALNILVIVSSIVTFILIFNNEENCFEQINMVFKKNFRSVSLYCLLFIMIKLIRIIVGEFFYENSFEVLKTIRYIIALFIDVPISIVISSIIFFGEELGWREYLQPRLQILFGKKLGVIILGFIWGIWHLPLCFMLYSPSTPIYCVISHVSYCILSGIFLGFVYMRTENLWSVIILHLINNINYTASATYGAIITLDDLIIGLILNAAIFLPFLFTKEYKD</sequence>
<feature type="transmembrane region" description="Helical" evidence="1">
    <location>
        <begin position="219"/>
        <end position="240"/>
    </location>
</feature>
<proteinExistence type="predicted"/>
<feature type="domain" description="CAAX prenyl protease 2/Lysostaphin resistance protein A-like" evidence="2">
    <location>
        <begin position="186"/>
        <end position="285"/>
    </location>
</feature>
<dbReference type="PANTHER" id="PTHR35797:SF1">
    <property type="entry name" value="PROTEASE"/>
    <property type="match status" value="1"/>
</dbReference>
<evidence type="ECO:0000313" key="4">
    <source>
        <dbReference type="Proteomes" id="UP000749471"/>
    </source>
</evidence>
<dbReference type="InterPro" id="IPR042150">
    <property type="entry name" value="MmRce1-like"/>
</dbReference>
<keyword evidence="1" id="KW-0472">Membrane</keyword>
<evidence type="ECO:0000256" key="1">
    <source>
        <dbReference type="SAM" id="Phobius"/>
    </source>
</evidence>
<evidence type="ECO:0000259" key="2">
    <source>
        <dbReference type="Pfam" id="PF02517"/>
    </source>
</evidence>
<keyword evidence="3" id="KW-0645">Protease</keyword>
<dbReference type="EMBL" id="JAHLPM010000012">
    <property type="protein sequence ID" value="MBU5439214.1"/>
    <property type="molecule type" value="Genomic_DNA"/>
</dbReference>
<dbReference type="Proteomes" id="UP000749471">
    <property type="component" value="Unassembled WGS sequence"/>
</dbReference>
<keyword evidence="3" id="KW-0482">Metalloprotease</keyword>
<keyword evidence="1" id="KW-1133">Transmembrane helix</keyword>
<feature type="transmembrane region" description="Helical" evidence="1">
    <location>
        <begin position="302"/>
        <end position="319"/>
    </location>
</feature>
<comment type="caution">
    <text evidence="3">The sequence shown here is derived from an EMBL/GenBank/DDBJ whole genome shotgun (WGS) entry which is preliminary data.</text>
</comment>